<feature type="domain" description="CBS" evidence="3">
    <location>
        <begin position="8"/>
        <end position="64"/>
    </location>
</feature>
<reference evidence="5" key="1">
    <citation type="journal article" date="2010" name="Stand. Genomic Sci.">
        <title>Complete genome sequence of Syntrophothermus lipocalidus type strain (TGB-C1T).</title>
        <authorList>
            <consortium name="US DOE Joint Genome Institute (JGI-PGF)"/>
            <person name="Djao O."/>
            <person name="Zhang X."/>
            <person name="Lucas S."/>
            <person name="Lapidus A."/>
            <person name="Glavina Del Rio T."/>
            <person name="Nolan M."/>
            <person name="Tice H."/>
            <person name="Cheng J."/>
            <person name="Han C."/>
            <person name="Tapia R."/>
            <person name="Goodwin L."/>
            <person name="Pitluck S."/>
            <person name="Liolios K."/>
            <person name="Ivanova N."/>
            <person name="Mavromatis K."/>
            <person name="Mikhailova N."/>
            <person name="Ovchinnikova G."/>
            <person name="Pati A."/>
            <person name="Brambilla E."/>
            <person name="Chen A."/>
            <person name="Palaniappan K."/>
            <person name="Land M."/>
            <person name="Hauser L."/>
            <person name="Chang Y."/>
            <person name="Jeffries C."/>
            <person name="Rohde M."/>
            <person name="Sikorski J."/>
            <person name="Spring S."/>
            <person name="Goker M."/>
            <person name="Detter J."/>
            <person name="Woyke T."/>
            <person name="Bristow J."/>
            <person name="Eisen J."/>
            <person name="Markowitz V."/>
            <person name="Hugenholtz P."/>
            <person name="Kyrpides N."/>
            <person name="Klenk H."/>
        </authorList>
    </citation>
    <scope>NUCLEOTIDE SEQUENCE [LARGE SCALE GENOMIC DNA]</scope>
    <source>
        <strain evidence="5">DSM 12680 / TGB-C1</strain>
    </source>
</reference>
<evidence type="ECO:0000313" key="4">
    <source>
        <dbReference type="EMBL" id="ADI01808.1"/>
    </source>
</evidence>
<dbReference type="InterPro" id="IPR046342">
    <property type="entry name" value="CBS_dom_sf"/>
</dbReference>
<dbReference type="AlphaFoldDB" id="D7CM73"/>
<dbReference type="InterPro" id="IPR000644">
    <property type="entry name" value="CBS_dom"/>
</dbReference>
<evidence type="ECO:0000256" key="1">
    <source>
        <dbReference type="ARBA" id="ARBA00023122"/>
    </source>
</evidence>
<keyword evidence="1 2" id="KW-0129">CBS domain</keyword>
<name>D7CM73_SYNLT</name>
<dbReference type="PROSITE" id="PS51371">
    <property type="entry name" value="CBS"/>
    <property type="match status" value="2"/>
</dbReference>
<organism evidence="4 5">
    <name type="scientific">Syntrophothermus lipocalidus (strain DSM 12680 / TGB-C1)</name>
    <dbReference type="NCBI Taxonomy" id="643648"/>
    <lineage>
        <taxon>Bacteria</taxon>
        <taxon>Bacillati</taxon>
        <taxon>Bacillota</taxon>
        <taxon>Clostridia</taxon>
        <taxon>Eubacteriales</taxon>
        <taxon>Syntrophomonadaceae</taxon>
        <taxon>Syntrophothermus</taxon>
    </lineage>
</organism>
<reference evidence="4 5" key="2">
    <citation type="journal article" date="2010" name="Stand. Genomic Sci.">
        <title>Complete genome sequence of Syntrophothermus lipocalidus type strain (TGB-C1).</title>
        <authorList>
            <person name="Djao O.D."/>
            <person name="Zhang X."/>
            <person name="Lucas S."/>
            <person name="Lapidus A."/>
            <person name="Del Rio T.G."/>
            <person name="Nolan M."/>
            <person name="Tice H."/>
            <person name="Cheng J.F."/>
            <person name="Han C."/>
            <person name="Tapia R."/>
            <person name="Goodwin L."/>
            <person name="Pitluck S."/>
            <person name="Liolios K."/>
            <person name="Ivanova N."/>
            <person name="Mavromatis K."/>
            <person name="Mikhailova N."/>
            <person name="Ovchinnikova G."/>
            <person name="Pati A."/>
            <person name="Brambilla E."/>
            <person name="Chen A."/>
            <person name="Palaniappan K."/>
            <person name="Land M."/>
            <person name="Hauser L."/>
            <person name="Chang Y.J."/>
            <person name="Jeffries C.D."/>
            <person name="Rohde M."/>
            <person name="Sikorski J."/>
            <person name="Spring S."/>
            <person name="Goker M."/>
            <person name="Detter J.C."/>
            <person name="Woyke T."/>
            <person name="Bristow J."/>
            <person name="Eisen J.A."/>
            <person name="Markowitz V."/>
            <person name="Hugenholtz P."/>
            <person name="Kyrpides N.C."/>
            <person name="Klenk H.P."/>
        </authorList>
    </citation>
    <scope>NUCLEOTIDE SEQUENCE [LARGE SCALE GENOMIC DNA]</scope>
    <source>
        <strain evidence="5">DSM 12680 / TGB-C1</strain>
    </source>
</reference>
<dbReference type="KEGG" id="slp:Slip_1029"/>
<dbReference type="EMBL" id="CP002048">
    <property type="protein sequence ID" value="ADI01808.1"/>
    <property type="molecule type" value="Genomic_DNA"/>
</dbReference>
<accession>D7CM73</accession>
<dbReference type="STRING" id="643648.Slip_1029"/>
<evidence type="ECO:0000313" key="5">
    <source>
        <dbReference type="Proteomes" id="UP000000378"/>
    </source>
</evidence>
<gene>
    <name evidence="4" type="ordered locus">Slip_1029</name>
</gene>
<dbReference type="Gene3D" id="3.10.580.10">
    <property type="entry name" value="CBS-domain"/>
    <property type="match status" value="1"/>
</dbReference>
<dbReference type="eggNOG" id="COG2905">
    <property type="taxonomic scope" value="Bacteria"/>
</dbReference>
<protein>
    <submittedName>
        <fullName evidence="4">Signal transduction protein with CBS domains</fullName>
    </submittedName>
</protein>
<dbReference type="CDD" id="cd04586">
    <property type="entry name" value="CBS_pair_BON_assoc"/>
    <property type="match status" value="1"/>
</dbReference>
<keyword evidence="5" id="KW-1185">Reference proteome</keyword>
<evidence type="ECO:0000256" key="2">
    <source>
        <dbReference type="PROSITE-ProRule" id="PRU00703"/>
    </source>
</evidence>
<dbReference type="PANTHER" id="PTHR43080:SF2">
    <property type="entry name" value="CBS DOMAIN-CONTAINING PROTEIN"/>
    <property type="match status" value="1"/>
</dbReference>
<sequence>MIQAKDIMTQDVKVVNTDDSVGGVIRCFLEEGITSAVVVDNDNKVKGIVTDGDILAAVRQRRPVVVDVMSYFWAVGDDEDFVAKTDAVKQKKVKEIMTKHVVTVTEDTSIPEIARLMVENGIKQIPVVQSGRIVGLIRRKDIVKAVAEAAGEL</sequence>
<dbReference type="RefSeq" id="WP_013175210.1">
    <property type="nucleotide sequence ID" value="NC_014220.1"/>
</dbReference>
<dbReference type="HOGENOM" id="CLU_040681_9_0_9"/>
<dbReference type="PANTHER" id="PTHR43080">
    <property type="entry name" value="CBS DOMAIN-CONTAINING PROTEIN CBSX3, MITOCHONDRIAL"/>
    <property type="match status" value="1"/>
</dbReference>
<dbReference type="OrthoDB" id="9790355at2"/>
<dbReference type="Proteomes" id="UP000000378">
    <property type="component" value="Chromosome"/>
</dbReference>
<feature type="domain" description="CBS" evidence="3">
    <location>
        <begin position="97"/>
        <end position="153"/>
    </location>
</feature>
<evidence type="ECO:0000259" key="3">
    <source>
        <dbReference type="PROSITE" id="PS51371"/>
    </source>
</evidence>
<dbReference type="SUPFAM" id="SSF54631">
    <property type="entry name" value="CBS-domain pair"/>
    <property type="match status" value="1"/>
</dbReference>
<dbReference type="SMART" id="SM00116">
    <property type="entry name" value="CBS"/>
    <property type="match status" value="2"/>
</dbReference>
<dbReference type="Pfam" id="PF00571">
    <property type="entry name" value="CBS"/>
    <property type="match status" value="2"/>
</dbReference>
<proteinExistence type="predicted"/>
<dbReference type="InterPro" id="IPR051257">
    <property type="entry name" value="Diverse_CBS-Domain"/>
</dbReference>